<evidence type="ECO:0000256" key="2">
    <source>
        <dbReference type="ARBA" id="ARBA00006824"/>
    </source>
</evidence>
<keyword evidence="4" id="KW-1133">Transmembrane helix</keyword>
<reference evidence="7" key="2">
    <citation type="submission" date="2023-06" db="EMBL/GenBank/DDBJ databases">
        <authorList>
            <consortium name="Lawrence Berkeley National Laboratory"/>
            <person name="Haridas S."/>
            <person name="Hensen N."/>
            <person name="Bonometti L."/>
            <person name="Westerberg I."/>
            <person name="Brannstrom I.O."/>
            <person name="Guillou S."/>
            <person name="Cros-Aarteil S."/>
            <person name="Calhoun S."/>
            <person name="Kuo A."/>
            <person name="Mondo S."/>
            <person name="Pangilinan J."/>
            <person name="Riley R."/>
            <person name="Labutti K."/>
            <person name="Andreopoulos B."/>
            <person name="Lipzen A."/>
            <person name="Chen C."/>
            <person name="Yanf M."/>
            <person name="Daum C."/>
            <person name="Ng V."/>
            <person name="Clum A."/>
            <person name="Steindorff A."/>
            <person name="Ohm R."/>
            <person name="Martin F."/>
            <person name="Silar P."/>
            <person name="Natvig D."/>
            <person name="Lalanne C."/>
            <person name="Gautier V."/>
            <person name="Ament-Velasquez S.L."/>
            <person name="Kruys A."/>
            <person name="Hutchinson M.I."/>
            <person name="Powell A.J."/>
            <person name="Barry K."/>
            <person name="Miller A.N."/>
            <person name="Grigoriev I.V."/>
            <person name="Debuchy R."/>
            <person name="Gladieux P."/>
            <person name="Thoren M.H."/>
            <person name="Johannesson H."/>
        </authorList>
    </citation>
    <scope>NUCLEOTIDE SEQUENCE</scope>
    <source>
        <strain evidence="7">CBS 955.72</strain>
    </source>
</reference>
<keyword evidence="5" id="KW-0472">Membrane</keyword>
<evidence type="ECO:0000256" key="1">
    <source>
        <dbReference type="ARBA" id="ARBA00004141"/>
    </source>
</evidence>
<gene>
    <name evidence="7" type="ORF">B0T25DRAFT_620347</name>
</gene>
<dbReference type="GO" id="GO:0005739">
    <property type="term" value="C:mitochondrion"/>
    <property type="evidence" value="ECO:0007669"/>
    <property type="project" value="TreeGrafter"/>
</dbReference>
<organism evidence="7 8">
    <name type="scientific">Lasiosphaeria hispida</name>
    <dbReference type="NCBI Taxonomy" id="260671"/>
    <lineage>
        <taxon>Eukaryota</taxon>
        <taxon>Fungi</taxon>
        <taxon>Dikarya</taxon>
        <taxon>Ascomycota</taxon>
        <taxon>Pezizomycotina</taxon>
        <taxon>Sordariomycetes</taxon>
        <taxon>Sordariomycetidae</taxon>
        <taxon>Sordariales</taxon>
        <taxon>Lasiosphaeriaceae</taxon>
        <taxon>Lasiosphaeria</taxon>
    </lineage>
</organism>
<dbReference type="PANTHER" id="PTHR11266">
    <property type="entry name" value="PEROXISOMAL MEMBRANE PROTEIN 2, PXMP2 MPV17"/>
    <property type="match status" value="1"/>
</dbReference>
<evidence type="ECO:0000256" key="5">
    <source>
        <dbReference type="ARBA" id="ARBA00023136"/>
    </source>
</evidence>
<dbReference type="Proteomes" id="UP001275084">
    <property type="component" value="Unassembled WGS sequence"/>
</dbReference>
<protein>
    <submittedName>
        <fullName evidence="7">Uncharacterized protein</fullName>
    </submittedName>
</protein>
<dbReference type="Pfam" id="PF04117">
    <property type="entry name" value="Mpv17_PMP22"/>
    <property type="match status" value="1"/>
</dbReference>
<evidence type="ECO:0000313" key="7">
    <source>
        <dbReference type="EMBL" id="KAK3363847.1"/>
    </source>
</evidence>
<accession>A0AAJ0HVU9</accession>
<evidence type="ECO:0000256" key="6">
    <source>
        <dbReference type="RuleBase" id="RU363053"/>
    </source>
</evidence>
<comment type="caution">
    <text evidence="7">The sequence shown here is derived from an EMBL/GenBank/DDBJ whole genome shotgun (WGS) entry which is preliminary data.</text>
</comment>
<dbReference type="AlphaFoldDB" id="A0AAJ0HVU9"/>
<dbReference type="EMBL" id="JAUIQD010000001">
    <property type="protein sequence ID" value="KAK3363847.1"/>
    <property type="molecule type" value="Genomic_DNA"/>
</dbReference>
<keyword evidence="8" id="KW-1185">Reference proteome</keyword>
<name>A0AAJ0HVU9_9PEZI</name>
<proteinExistence type="inferred from homology"/>
<evidence type="ECO:0000256" key="3">
    <source>
        <dbReference type="ARBA" id="ARBA00022692"/>
    </source>
</evidence>
<sequence>MLRWYQHKLTTRPILTQGITTAVLFAVGDVIAQQYVEKKGPPNHEFARTARMAFYGTAIWRPAVSTWFKFLQHKVVFRNKNVEMFARVAVDQSLFAPTSLFVFLSSMSIMEGTSPSDKLEKSYTTALLRNWMVWPFVQLINFRFVPLEQRVIVVNTILLGWNCYLSYINNLGASSSGLSV</sequence>
<evidence type="ECO:0000256" key="4">
    <source>
        <dbReference type="ARBA" id="ARBA00022989"/>
    </source>
</evidence>
<dbReference type="PANTHER" id="PTHR11266:SF17">
    <property type="entry name" value="PROTEIN MPV17"/>
    <property type="match status" value="1"/>
</dbReference>
<reference evidence="7" key="1">
    <citation type="journal article" date="2023" name="Mol. Phylogenet. Evol.">
        <title>Genome-scale phylogeny and comparative genomics of the fungal order Sordariales.</title>
        <authorList>
            <person name="Hensen N."/>
            <person name="Bonometti L."/>
            <person name="Westerberg I."/>
            <person name="Brannstrom I.O."/>
            <person name="Guillou S."/>
            <person name="Cros-Aarteil S."/>
            <person name="Calhoun S."/>
            <person name="Haridas S."/>
            <person name="Kuo A."/>
            <person name="Mondo S."/>
            <person name="Pangilinan J."/>
            <person name="Riley R."/>
            <person name="LaButti K."/>
            <person name="Andreopoulos B."/>
            <person name="Lipzen A."/>
            <person name="Chen C."/>
            <person name="Yan M."/>
            <person name="Daum C."/>
            <person name="Ng V."/>
            <person name="Clum A."/>
            <person name="Steindorff A."/>
            <person name="Ohm R.A."/>
            <person name="Martin F."/>
            <person name="Silar P."/>
            <person name="Natvig D.O."/>
            <person name="Lalanne C."/>
            <person name="Gautier V."/>
            <person name="Ament-Velasquez S.L."/>
            <person name="Kruys A."/>
            <person name="Hutchinson M.I."/>
            <person name="Powell A.J."/>
            <person name="Barry K."/>
            <person name="Miller A.N."/>
            <person name="Grigoriev I.V."/>
            <person name="Debuchy R."/>
            <person name="Gladieux P."/>
            <person name="Hiltunen Thoren M."/>
            <person name="Johannesson H."/>
        </authorList>
    </citation>
    <scope>NUCLEOTIDE SEQUENCE</scope>
    <source>
        <strain evidence="7">CBS 955.72</strain>
    </source>
</reference>
<dbReference type="InterPro" id="IPR007248">
    <property type="entry name" value="Mpv17_PMP22"/>
</dbReference>
<evidence type="ECO:0000313" key="8">
    <source>
        <dbReference type="Proteomes" id="UP001275084"/>
    </source>
</evidence>
<dbReference type="GO" id="GO:0016020">
    <property type="term" value="C:membrane"/>
    <property type="evidence" value="ECO:0007669"/>
    <property type="project" value="UniProtKB-SubCell"/>
</dbReference>
<comment type="subcellular location">
    <subcellularLocation>
        <location evidence="1">Membrane</location>
        <topology evidence="1">Multi-pass membrane protein</topology>
    </subcellularLocation>
</comment>
<comment type="similarity">
    <text evidence="2 6">Belongs to the peroxisomal membrane protein PXMP2/4 family.</text>
</comment>
<keyword evidence="3" id="KW-0812">Transmembrane</keyword>